<dbReference type="SUPFAM" id="SSF56784">
    <property type="entry name" value="HAD-like"/>
    <property type="match status" value="1"/>
</dbReference>
<dbReference type="RefSeq" id="WP_379803905.1">
    <property type="nucleotide sequence ID" value="NZ_JBHUOL010000006.1"/>
</dbReference>
<dbReference type="InterPro" id="IPR051828">
    <property type="entry name" value="HAD-like_hydrolase_domain"/>
</dbReference>
<sequence length="221" mass="26145">MKIDYTPYSHVSFDLWLTLIRSNPEFKKKRNLLFKEYFEIDASIEKVTEVVRYYDVLCNSINEKSGLNFNTFEIYYLILNALHVNIEEIDSIKLNEFYRETERLFMEFKPNLIYSDLDLLLKEMTEKGKTVNILSNTGFIKGNTLRKLLEYYDLTKYFSFQIYSDETGFSKPNQKMFQLVYDQVGENNTIQKQEILHVGDNAKADYDGAINFGFRALLIKI</sequence>
<dbReference type="InterPro" id="IPR006439">
    <property type="entry name" value="HAD-SF_hydro_IA"/>
</dbReference>
<comment type="caution">
    <text evidence="1">The sequence shown here is derived from an EMBL/GenBank/DDBJ whole genome shotgun (WGS) entry which is preliminary data.</text>
</comment>
<dbReference type="Proteomes" id="UP001597549">
    <property type="component" value="Unassembled WGS sequence"/>
</dbReference>
<dbReference type="PANTHER" id="PTHR46191">
    <property type="match status" value="1"/>
</dbReference>
<organism evidence="1 2">
    <name type="scientific">Flavobacterium ardleyense</name>
    <dbReference type="NCBI Taxonomy" id="2038737"/>
    <lineage>
        <taxon>Bacteria</taxon>
        <taxon>Pseudomonadati</taxon>
        <taxon>Bacteroidota</taxon>
        <taxon>Flavobacteriia</taxon>
        <taxon>Flavobacteriales</taxon>
        <taxon>Flavobacteriaceae</taxon>
        <taxon>Flavobacterium</taxon>
    </lineage>
</organism>
<keyword evidence="1" id="KW-0378">Hydrolase</keyword>
<dbReference type="PANTHER" id="PTHR46191:SF2">
    <property type="entry name" value="HALOACID DEHALOGENASE-LIKE HYDROLASE DOMAIN-CONTAINING PROTEIN 3"/>
    <property type="match status" value="1"/>
</dbReference>
<reference evidence="2" key="1">
    <citation type="journal article" date="2019" name="Int. J. Syst. Evol. Microbiol.">
        <title>The Global Catalogue of Microorganisms (GCM) 10K type strain sequencing project: providing services to taxonomists for standard genome sequencing and annotation.</title>
        <authorList>
            <consortium name="The Broad Institute Genomics Platform"/>
            <consortium name="The Broad Institute Genome Sequencing Center for Infectious Disease"/>
            <person name="Wu L."/>
            <person name="Ma J."/>
        </authorList>
    </citation>
    <scope>NUCLEOTIDE SEQUENCE [LARGE SCALE GENOMIC DNA]</scope>
    <source>
        <strain evidence="2">KCTC 52644</strain>
    </source>
</reference>
<evidence type="ECO:0000313" key="2">
    <source>
        <dbReference type="Proteomes" id="UP001597549"/>
    </source>
</evidence>
<dbReference type="SFLD" id="SFLDS00003">
    <property type="entry name" value="Haloacid_Dehalogenase"/>
    <property type="match status" value="1"/>
</dbReference>
<dbReference type="SFLD" id="SFLDG01129">
    <property type="entry name" value="C1.5:_HAD__Beta-PGM__Phosphata"/>
    <property type="match status" value="1"/>
</dbReference>
<protein>
    <submittedName>
        <fullName evidence="1">HAD family hydrolase</fullName>
        <ecNumber evidence="1">3.1.3.-</ecNumber>
    </submittedName>
</protein>
<dbReference type="InterPro" id="IPR036412">
    <property type="entry name" value="HAD-like_sf"/>
</dbReference>
<evidence type="ECO:0000313" key="1">
    <source>
        <dbReference type="EMBL" id="MFD2907571.1"/>
    </source>
</evidence>
<accession>A0ABW5Z510</accession>
<gene>
    <name evidence="1" type="ORF">ACFSX9_02370</name>
</gene>
<dbReference type="InterPro" id="IPR023214">
    <property type="entry name" value="HAD_sf"/>
</dbReference>
<dbReference type="Pfam" id="PF00702">
    <property type="entry name" value="Hydrolase"/>
    <property type="match status" value="1"/>
</dbReference>
<keyword evidence="2" id="KW-1185">Reference proteome</keyword>
<dbReference type="GO" id="GO:0016787">
    <property type="term" value="F:hydrolase activity"/>
    <property type="evidence" value="ECO:0007669"/>
    <property type="project" value="UniProtKB-KW"/>
</dbReference>
<name>A0ABW5Z510_9FLAO</name>
<dbReference type="Gene3D" id="3.40.50.1000">
    <property type="entry name" value="HAD superfamily/HAD-like"/>
    <property type="match status" value="1"/>
</dbReference>
<dbReference type="EMBL" id="JBHUOL010000006">
    <property type="protein sequence ID" value="MFD2907571.1"/>
    <property type="molecule type" value="Genomic_DNA"/>
</dbReference>
<proteinExistence type="predicted"/>
<dbReference type="EC" id="3.1.3.-" evidence="1"/>
<dbReference type="NCBIfam" id="TIGR01549">
    <property type="entry name" value="HAD-SF-IA-v1"/>
    <property type="match status" value="1"/>
</dbReference>
<dbReference type="Gene3D" id="1.10.150.400">
    <property type="match status" value="1"/>
</dbReference>